<feature type="compositionally biased region" description="Basic residues" evidence="1">
    <location>
        <begin position="405"/>
        <end position="416"/>
    </location>
</feature>
<reference evidence="3 4" key="1">
    <citation type="submission" date="2016-11" db="EMBL/GenBank/DDBJ databases">
        <authorList>
            <person name="Jaros S."/>
            <person name="Januszkiewicz K."/>
            <person name="Wedrychowicz H."/>
        </authorList>
    </citation>
    <scope>NUCLEOTIDE SEQUENCE [LARGE SCALE GENOMIC DNA]</scope>
    <source>
        <strain evidence="3 4">DSM 45627</strain>
    </source>
</reference>
<feature type="domain" description="HNH nuclease" evidence="2">
    <location>
        <begin position="325"/>
        <end position="377"/>
    </location>
</feature>
<feature type="region of interest" description="Disordered" evidence="1">
    <location>
        <begin position="377"/>
        <end position="416"/>
    </location>
</feature>
<dbReference type="RefSeq" id="WP_073389801.1">
    <property type="nucleotide sequence ID" value="NZ_FQVU01000003.1"/>
</dbReference>
<dbReference type="Pfam" id="PF02720">
    <property type="entry name" value="DUF222"/>
    <property type="match status" value="1"/>
</dbReference>
<gene>
    <name evidence="3" type="ORF">SAMN05443575_2101</name>
</gene>
<sequence length="416" mass="44869">MSSVVDDLVPVDVARCDDDVLLASWRELERTRNRLAAVEHRLIAEAERRGLPFTHGARNTAGFVRALLRVHPREAVGRVRAADAAAGRTTLTGEVVPAPFPAVAAAQAAGTISPRHAQVIVAAVERLPDVLRVEHGARVEADLVHYAEQFDPHQLGTLALRVTTLMDQDGTLADVEHRDRHRDLTIRQRPDGSAAISGEATAELAERLLTVLDALAAPKPAEGGVRDPRTAGQRRHDGLMDALDLVQRAELVPSVAGISTTVLLTTTAANWSSGDGVATTGHGAILPTREAVRLAGGDTRTMTITLDRHGGVVGHTDARRLFTETQRLAMIARDGGCTFPGCDVPPAWTQAHHVIDHARGGPTTIANGTLVCGHHHRQHQRQGWQSVMSDGRPAWLPPPWLDPHRRPRSNPRTRPG</sequence>
<proteinExistence type="predicted"/>
<name>A0A1M5KBB8_9ACTN</name>
<dbReference type="Gene3D" id="1.10.30.50">
    <property type="match status" value="1"/>
</dbReference>
<keyword evidence="4" id="KW-1185">Reference proteome</keyword>
<evidence type="ECO:0000256" key="1">
    <source>
        <dbReference type="SAM" id="MobiDB-lite"/>
    </source>
</evidence>
<dbReference type="STRING" id="1206085.SAMN05443575_2101"/>
<dbReference type="CDD" id="cd00085">
    <property type="entry name" value="HNHc"/>
    <property type="match status" value="1"/>
</dbReference>
<dbReference type="SMART" id="SM00507">
    <property type="entry name" value="HNHc"/>
    <property type="match status" value="1"/>
</dbReference>
<dbReference type="InterPro" id="IPR003870">
    <property type="entry name" value="DUF222"/>
</dbReference>
<organism evidence="3 4">
    <name type="scientific">Jatrophihabitans endophyticus</name>
    <dbReference type="NCBI Taxonomy" id="1206085"/>
    <lineage>
        <taxon>Bacteria</taxon>
        <taxon>Bacillati</taxon>
        <taxon>Actinomycetota</taxon>
        <taxon>Actinomycetes</taxon>
        <taxon>Jatrophihabitantales</taxon>
        <taxon>Jatrophihabitantaceae</taxon>
        <taxon>Jatrophihabitans</taxon>
    </lineage>
</organism>
<dbReference type="AlphaFoldDB" id="A0A1M5KBB8"/>
<evidence type="ECO:0000313" key="4">
    <source>
        <dbReference type="Proteomes" id="UP000186132"/>
    </source>
</evidence>
<dbReference type="OrthoDB" id="4379271at2"/>
<evidence type="ECO:0000259" key="2">
    <source>
        <dbReference type="SMART" id="SM00507"/>
    </source>
</evidence>
<dbReference type="InterPro" id="IPR003615">
    <property type="entry name" value="HNH_nuc"/>
</dbReference>
<accession>A0A1M5KBB8</accession>
<dbReference type="Proteomes" id="UP000186132">
    <property type="component" value="Unassembled WGS sequence"/>
</dbReference>
<evidence type="ECO:0000313" key="3">
    <source>
        <dbReference type="EMBL" id="SHG49910.1"/>
    </source>
</evidence>
<protein>
    <recommendedName>
        <fullName evidence="2">HNH nuclease domain-containing protein</fullName>
    </recommendedName>
</protein>
<dbReference type="EMBL" id="FQVU01000003">
    <property type="protein sequence ID" value="SHG49910.1"/>
    <property type="molecule type" value="Genomic_DNA"/>
</dbReference>